<dbReference type="Gene3D" id="3.40.1110.10">
    <property type="entry name" value="Calcium-transporting ATPase, cytoplasmic domain N"/>
    <property type="match status" value="1"/>
</dbReference>
<keyword evidence="9 11" id="KW-0472">Membrane</keyword>
<dbReference type="InterPro" id="IPR023298">
    <property type="entry name" value="ATPase_P-typ_TM_dom_sf"/>
</dbReference>
<evidence type="ECO:0000256" key="4">
    <source>
        <dbReference type="ARBA" id="ARBA00022692"/>
    </source>
</evidence>
<evidence type="ECO:0000256" key="8">
    <source>
        <dbReference type="ARBA" id="ARBA00022989"/>
    </source>
</evidence>
<proteinExistence type="inferred from homology"/>
<evidence type="ECO:0000256" key="10">
    <source>
        <dbReference type="SAM" id="MobiDB-lite"/>
    </source>
</evidence>
<feature type="transmembrane region" description="Helical" evidence="11">
    <location>
        <begin position="72"/>
        <end position="99"/>
    </location>
</feature>
<evidence type="ECO:0000256" key="5">
    <source>
        <dbReference type="ARBA" id="ARBA00022741"/>
    </source>
</evidence>
<feature type="transmembrane region" description="Helical" evidence="11">
    <location>
        <begin position="260"/>
        <end position="287"/>
    </location>
</feature>
<evidence type="ECO:0000256" key="3">
    <source>
        <dbReference type="ARBA" id="ARBA00022553"/>
    </source>
</evidence>
<dbReference type="NCBIfam" id="TIGR01494">
    <property type="entry name" value="ATPase_P-type"/>
    <property type="match status" value="1"/>
</dbReference>
<keyword evidence="4 11" id="KW-0812">Transmembrane</keyword>
<feature type="region of interest" description="Disordered" evidence="10">
    <location>
        <begin position="492"/>
        <end position="639"/>
    </location>
</feature>
<dbReference type="InterPro" id="IPR004014">
    <property type="entry name" value="ATPase_P-typ_cation-transptr_N"/>
</dbReference>
<accession>T0Y159</accession>
<comment type="caution">
    <text evidence="13">The sequence shown here is derived from an EMBL/GenBank/DDBJ whole genome shotgun (WGS) entry which is preliminary data.</text>
</comment>
<evidence type="ECO:0000256" key="9">
    <source>
        <dbReference type="ARBA" id="ARBA00023136"/>
    </source>
</evidence>
<feature type="compositionally biased region" description="Basic and acidic residues" evidence="10">
    <location>
        <begin position="560"/>
        <end position="586"/>
    </location>
</feature>
<dbReference type="InterPro" id="IPR001757">
    <property type="entry name" value="P_typ_ATPase"/>
</dbReference>
<dbReference type="InterPro" id="IPR023214">
    <property type="entry name" value="HAD_sf"/>
</dbReference>
<keyword evidence="5" id="KW-0547">Nucleotide-binding</keyword>
<dbReference type="FunFam" id="2.70.150.10:FF:000042">
    <property type="entry name" value="Plasma membrane ATPase"/>
    <property type="match status" value="1"/>
</dbReference>
<reference evidence="13" key="2">
    <citation type="journal article" date="2014" name="ISME J.">
        <title>Microbial stratification in low pH oxic and suboxic macroscopic growths along an acid mine drainage.</title>
        <authorList>
            <person name="Mendez-Garcia C."/>
            <person name="Mesa V."/>
            <person name="Sprenger R.R."/>
            <person name="Richter M."/>
            <person name="Diez M.S."/>
            <person name="Solano J."/>
            <person name="Bargiela R."/>
            <person name="Golyshina O.V."/>
            <person name="Manteca A."/>
            <person name="Ramos J.L."/>
            <person name="Gallego J.R."/>
            <person name="Llorente I."/>
            <person name="Martins Dos Santos V.A."/>
            <person name="Jensen O.N."/>
            <person name="Pelaez A.I."/>
            <person name="Sanchez J."/>
            <person name="Ferrer M."/>
        </authorList>
    </citation>
    <scope>NUCLEOTIDE SEQUENCE</scope>
</reference>
<name>T0Y159_9ZZZZ</name>
<evidence type="ECO:0000256" key="11">
    <source>
        <dbReference type="SAM" id="Phobius"/>
    </source>
</evidence>
<comment type="similarity">
    <text evidence="2">Belongs to the cation transport ATPase (P-type) (TC 3.A.3) family. Type IIIA subfamily.</text>
</comment>
<dbReference type="InterPro" id="IPR023299">
    <property type="entry name" value="ATPase_P-typ_cyto_dom_N"/>
</dbReference>
<evidence type="ECO:0000259" key="12">
    <source>
        <dbReference type="SMART" id="SM00831"/>
    </source>
</evidence>
<dbReference type="Pfam" id="PF00690">
    <property type="entry name" value="Cation_ATPase_N"/>
    <property type="match status" value="1"/>
</dbReference>
<dbReference type="EMBL" id="AUZY01013082">
    <property type="protein sequence ID" value="EQD26728.1"/>
    <property type="molecule type" value="Genomic_DNA"/>
</dbReference>
<dbReference type="PROSITE" id="PS00154">
    <property type="entry name" value="ATPASE_E1_E2"/>
    <property type="match status" value="1"/>
</dbReference>
<feature type="transmembrane region" description="Helical" evidence="11">
    <location>
        <begin position="228"/>
        <end position="248"/>
    </location>
</feature>
<dbReference type="PRINTS" id="PR00119">
    <property type="entry name" value="CATATPASE"/>
</dbReference>
<evidence type="ECO:0000256" key="2">
    <source>
        <dbReference type="ARBA" id="ARBA00008804"/>
    </source>
</evidence>
<dbReference type="Gene3D" id="2.70.150.10">
    <property type="entry name" value="Calcium-transporting ATPase, cytoplasmic transduction domain A"/>
    <property type="match status" value="1"/>
</dbReference>
<organism evidence="13">
    <name type="scientific">mine drainage metagenome</name>
    <dbReference type="NCBI Taxonomy" id="410659"/>
    <lineage>
        <taxon>unclassified sequences</taxon>
        <taxon>metagenomes</taxon>
        <taxon>ecological metagenomes</taxon>
    </lineage>
</organism>
<evidence type="ECO:0000256" key="1">
    <source>
        <dbReference type="ARBA" id="ARBA00004141"/>
    </source>
</evidence>
<sequence length="639" mass="68312">GERMGGKKYPGATSPTQAPAPLSPTPAEGLSSDEAQRRLGVFGPNEVPTEQPRTLHRIAAQLWGPVPWMLEVAFVLELVIGGYPSAAILAGLIVFNGLLSVSQEQRARAALDMLRERLQVLARVQRGGTWRTLPARDLVPGDRLHIRMGDIVPADALLVEGSVEVDQSMLTGESTAVSRGPAQPVFSGSVIRRGEATGEVTATSVRTYFGRTAELVRSAHARSHLQDLMFKVVSYLIVADAVLALLVVGDGLVQATNLFFLVPFLLIILIASVPVALPATFTVASAIESRRLAEKGVLVTGLSGVEDAAGMDLLFADKTGTLTQNRQTVTDLRPFTDLTSDQVLSLAAVACDESTQDPIDIAILDATRRRRIPRPDRTQFVPFDPAAKRSEAWIREGGEAIRVVLGAPAVIGAIASMPAELAALQDEWGSQGYRILAVGKGPAGALRTVGAVALADPIREEAPELIRTLHELGIRVVMVTGDGITTARAVGRSLGLDGPVGSREGPLPSFGRVRGIRRNVPRGQVHARARPPGPPTDRGDDRGRGQRRPGATASRGRGGGFERDGCGESLGEARAHSPGPRRDRQRGGRRAARVPTHAHVDAQQDIEKHPARNATLRRFPHYGSAPHDPIPRPAHDLRR</sequence>
<dbReference type="InterPro" id="IPR059000">
    <property type="entry name" value="ATPase_P-type_domA"/>
</dbReference>
<dbReference type="GO" id="GO:0016020">
    <property type="term" value="C:membrane"/>
    <property type="evidence" value="ECO:0007669"/>
    <property type="project" value="UniProtKB-SubCell"/>
</dbReference>
<keyword evidence="3" id="KW-0597">Phosphoprotein</keyword>
<dbReference type="Gene3D" id="3.40.50.1000">
    <property type="entry name" value="HAD superfamily/HAD-like"/>
    <property type="match status" value="1"/>
</dbReference>
<dbReference type="SMART" id="SM00831">
    <property type="entry name" value="Cation_ATPase_N"/>
    <property type="match status" value="1"/>
</dbReference>
<evidence type="ECO:0000256" key="6">
    <source>
        <dbReference type="ARBA" id="ARBA00022840"/>
    </source>
</evidence>
<dbReference type="InterPro" id="IPR018303">
    <property type="entry name" value="ATPase_P-typ_P_site"/>
</dbReference>
<dbReference type="PANTHER" id="PTHR42861">
    <property type="entry name" value="CALCIUM-TRANSPORTING ATPASE"/>
    <property type="match status" value="1"/>
</dbReference>
<reference evidence="13" key="1">
    <citation type="submission" date="2013-08" db="EMBL/GenBank/DDBJ databases">
        <authorList>
            <person name="Mendez C."/>
            <person name="Richter M."/>
            <person name="Ferrer M."/>
            <person name="Sanchez J."/>
        </authorList>
    </citation>
    <scope>NUCLEOTIDE SEQUENCE</scope>
</reference>
<evidence type="ECO:0000256" key="7">
    <source>
        <dbReference type="ARBA" id="ARBA00022967"/>
    </source>
</evidence>
<dbReference type="Pfam" id="PF00122">
    <property type="entry name" value="E1-E2_ATPase"/>
    <property type="match status" value="1"/>
</dbReference>
<feature type="non-terminal residue" evidence="13">
    <location>
        <position position="1"/>
    </location>
</feature>
<dbReference type="AlphaFoldDB" id="T0Y159"/>
<keyword evidence="8 11" id="KW-1133">Transmembrane helix</keyword>
<feature type="region of interest" description="Disordered" evidence="10">
    <location>
        <begin position="1"/>
        <end position="33"/>
    </location>
</feature>
<comment type="subcellular location">
    <subcellularLocation>
        <location evidence="1">Membrane</location>
        <topology evidence="1">Multi-pass membrane protein</topology>
    </subcellularLocation>
</comment>
<dbReference type="SUPFAM" id="SSF81653">
    <property type="entry name" value="Calcium ATPase, transduction domain A"/>
    <property type="match status" value="1"/>
</dbReference>
<keyword evidence="6" id="KW-0067">ATP-binding</keyword>
<dbReference type="GO" id="GO:0005524">
    <property type="term" value="F:ATP binding"/>
    <property type="evidence" value="ECO:0007669"/>
    <property type="project" value="UniProtKB-KW"/>
</dbReference>
<dbReference type="InterPro" id="IPR008250">
    <property type="entry name" value="ATPase_P-typ_transduc_dom_A_sf"/>
</dbReference>
<dbReference type="SUPFAM" id="SSF56784">
    <property type="entry name" value="HAD-like"/>
    <property type="match status" value="1"/>
</dbReference>
<evidence type="ECO:0000313" key="13">
    <source>
        <dbReference type="EMBL" id="EQD26728.1"/>
    </source>
</evidence>
<protein>
    <submittedName>
        <fullName evidence="13">Plasma-membrane proton-efflux P-type ATPase</fullName>
    </submittedName>
</protein>
<keyword evidence="7" id="KW-1278">Translocase</keyword>
<dbReference type="GO" id="GO:0016887">
    <property type="term" value="F:ATP hydrolysis activity"/>
    <property type="evidence" value="ECO:0007669"/>
    <property type="project" value="InterPro"/>
</dbReference>
<dbReference type="Pfam" id="PF00702">
    <property type="entry name" value="Hydrolase"/>
    <property type="match status" value="1"/>
</dbReference>
<feature type="compositionally biased region" description="Basic and acidic residues" evidence="10">
    <location>
        <begin position="598"/>
        <end position="610"/>
    </location>
</feature>
<feature type="compositionally biased region" description="Basic residues" evidence="10">
    <location>
        <begin position="514"/>
        <end position="529"/>
    </location>
</feature>
<gene>
    <name evidence="13" type="ORF">B1B_19479</name>
</gene>
<dbReference type="InterPro" id="IPR036412">
    <property type="entry name" value="HAD-like_sf"/>
</dbReference>
<dbReference type="Gene3D" id="1.20.1110.10">
    <property type="entry name" value="Calcium-transporting ATPase, transmembrane domain"/>
    <property type="match status" value="1"/>
</dbReference>
<dbReference type="SUPFAM" id="SSF81660">
    <property type="entry name" value="Metal cation-transporting ATPase, ATP-binding domain N"/>
    <property type="match status" value="1"/>
</dbReference>
<dbReference type="SUPFAM" id="SSF81665">
    <property type="entry name" value="Calcium ATPase, transmembrane domain M"/>
    <property type="match status" value="1"/>
</dbReference>
<feature type="domain" description="Cation-transporting P-type ATPase N-terminal" evidence="12">
    <location>
        <begin position="9"/>
        <end position="82"/>
    </location>
</feature>
<feature type="compositionally biased region" description="Basic and acidic residues" evidence="10">
    <location>
        <begin position="629"/>
        <end position="639"/>
    </location>
</feature>